<feature type="domain" description="CENP-V/GFA" evidence="5">
    <location>
        <begin position="3"/>
        <end position="122"/>
    </location>
</feature>
<dbReference type="PANTHER" id="PTHR33337">
    <property type="entry name" value="GFA DOMAIN-CONTAINING PROTEIN"/>
    <property type="match status" value="1"/>
</dbReference>
<dbReference type="InterPro" id="IPR006913">
    <property type="entry name" value="CENP-V/GFA"/>
</dbReference>
<dbReference type="GeneID" id="27314066"/>
<keyword evidence="7" id="KW-1185">Reference proteome</keyword>
<dbReference type="STRING" id="253628.A0A0D2A7V6"/>
<keyword evidence="3" id="KW-0862">Zinc</keyword>
<proteinExistence type="inferred from homology"/>
<keyword evidence="4" id="KW-0456">Lyase</keyword>
<dbReference type="GO" id="GO:0016846">
    <property type="term" value="F:carbon-sulfur lyase activity"/>
    <property type="evidence" value="ECO:0007669"/>
    <property type="project" value="InterPro"/>
</dbReference>
<evidence type="ECO:0000313" key="7">
    <source>
        <dbReference type="Proteomes" id="UP000053259"/>
    </source>
</evidence>
<sequence length="135" mass="14634">MPLSGHCNCGAITVTISDKGLEGARSGVCHCRNCRRQSGSVSSVVMLMDDNDFKVEGSPKSYLDTKTDSGTPLHRYFCGECGSPVMSVTPLVAGKSFLKMGLFDKIPEPAAEVYCKNREPWETPITNTAQLQEGR</sequence>
<dbReference type="HOGENOM" id="CLU_055491_3_3_1"/>
<dbReference type="PROSITE" id="PS51891">
    <property type="entry name" value="CENP_V_GFA"/>
    <property type="match status" value="1"/>
</dbReference>
<dbReference type="VEuPathDB" id="FungiDB:PV09_06093"/>
<reference evidence="6 7" key="1">
    <citation type="submission" date="2015-01" db="EMBL/GenBank/DDBJ databases">
        <title>The Genome Sequence of Ochroconis gallopava CBS43764.</title>
        <authorList>
            <consortium name="The Broad Institute Genomics Platform"/>
            <person name="Cuomo C."/>
            <person name="de Hoog S."/>
            <person name="Gorbushina A."/>
            <person name="Stielow B."/>
            <person name="Teixiera M."/>
            <person name="Abouelleil A."/>
            <person name="Chapman S.B."/>
            <person name="Priest M."/>
            <person name="Young S.K."/>
            <person name="Wortman J."/>
            <person name="Nusbaum C."/>
            <person name="Birren B."/>
        </authorList>
    </citation>
    <scope>NUCLEOTIDE SEQUENCE [LARGE SCALE GENOMIC DNA]</scope>
    <source>
        <strain evidence="6 7">CBS 43764</strain>
    </source>
</reference>
<evidence type="ECO:0000256" key="2">
    <source>
        <dbReference type="ARBA" id="ARBA00022723"/>
    </source>
</evidence>
<protein>
    <recommendedName>
        <fullName evidence="5">CENP-V/GFA domain-containing protein</fullName>
    </recommendedName>
</protein>
<keyword evidence="2" id="KW-0479">Metal-binding</keyword>
<accession>A0A0D2A7V6</accession>
<dbReference type="Pfam" id="PF04828">
    <property type="entry name" value="GFA"/>
    <property type="match status" value="1"/>
</dbReference>
<dbReference type="PANTHER" id="PTHR33337:SF40">
    <property type="entry name" value="CENP-V_GFA DOMAIN-CONTAINING PROTEIN-RELATED"/>
    <property type="match status" value="1"/>
</dbReference>
<dbReference type="SUPFAM" id="SSF51316">
    <property type="entry name" value="Mss4-like"/>
    <property type="match status" value="1"/>
</dbReference>
<dbReference type="InterPro" id="IPR011057">
    <property type="entry name" value="Mss4-like_sf"/>
</dbReference>
<evidence type="ECO:0000313" key="6">
    <source>
        <dbReference type="EMBL" id="KIW02655.1"/>
    </source>
</evidence>
<dbReference type="Proteomes" id="UP000053259">
    <property type="component" value="Unassembled WGS sequence"/>
</dbReference>
<evidence type="ECO:0000256" key="3">
    <source>
        <dbReference type="ARBA" id="ARBA00022833"/>
    </source>
</evidence>
<dbReference type="GO" id="GO:0046872">
    <property type="term" value="F:metal ion binding"/>
    <property type="evidence" value="ECO:0007669"/>
    <property type="project" value="UniProtKB-KW"/>
</dbReference>
<name>A0A0D2A7V6_9PEZI</name>
<dbReference type="AlphaFoldDB" id="A0A0D2A7V6"/>
<dbReference type="RefSeq" id="XP_016212524.1">
    <property type="nucleotide sequence ID" value="XM_016359688.1"/>
</dbReference>
<gene>
    <name evidence="6" type="ORF">PV09_06093</name>
</gene>
<dbReference type="InParanoid" id="A0A0D2A7V6"/>
<dbReference type="Gene3D" id="3.90.1590.10">
    <property type="entry name" value="glutathione-dependent formaldehyde- activating enzyme (gfa)"/>
    <property type="match status" value="1"/>
</dbReference>
<dbReference type="EMBL" id="KN847548">
    <property type="protein sequence ID" value="KIW02655.1"/>
    <property type="molecule type" value="Genomic_DNA"/>
</dbReference>
<evidence type="ECO:0000256" key="1">
    <source>
        <dbReference type="ARBA" id="ARBA00005495"/>
    </source>
</evidence>
<comment type="similarity">
    <text evidence="1">Belongs to the Gfa family.</text>
</comment>
<dbReference type="OrthoDB" id="9985472at2759"/>
<organism evidence="6 7">
    <name type="scientific">Verruconis gallopava</name>
    <dbReference type="NCBI Taxonomy" id="253628"/>
    <lineage>
        <taxon>Eukaryota</taxon>
        <taxon>Fungi</taxon>
        <taxon>Dikarya</taxon>
        <taxon>Ascomycota</taxon>
        <taxon>Pezizomycotina</taxon>
        <taxon>Dothideomycetes</taxon>
        <taxon>Pleosporomycetidae</taxon>
        <taxon>Venturiales</taxon>
        <taxon>Sympoventuriaceae</taxon>
        <taxon>Verruconis</taxon>
    </lineage>
</organism>
<evidence type="ECO:0000256" key="4">
    <source>
        <dbReference type="ARBA" id="ARBA00023239"/>
    </source>
</evidence>
<evidence type="ECO:0000259" key="5">
    <source>
        <dbReference type="PROSITE" id="PS51891"/>
    </source>
</evidence>